<evidence type="ECO:0000313" key="1">
    <source>
        <dbReference type="EMBL" id="KAI3833531.1"/>
    </source>
</evidence>
<accession>A0AAD4X485</accession>
<comment type="caution">
    <text evidence="1">The sequence shown here is derived from an EMBL/GenBank/DDBJ whole genome shotgun (WGS) entry which is preliminary data.</text>
</comment>
<sequence length="143" mass="16046">MKGVEILSTQMCYFVEGSFVTNVSHTTGLMPFLDLVLGFEEACRNASDSHRYESSGRHRVIEDKLMSLNFYEFYFGHLAVAGYEELPHDLTLSPTTSPGGMPSHKIADQDVGKHETLYMQPNCSNLKCLLPICTDWEVCSRAC</sequence>
<reference evidence="1" key="1">
    <citation type="submission" date="2022-04" db="EMBL/GenBank/DDBJ databases">
        <title>A functionally conserved STORR gene fusion in Papaver species that diverged 16.8 million years ago.</title>
        <authorList>
            <person name="Catania T."/>
        </authorList>
    </citation>
    <scope>NUCLEOTIDE SEQUENCE</scope>
    <source>
        <strain evidence="1">S-188037</strain>
    </source>
</reference>
<dbReference type="EMBL" id="JAJJMB010017954">
    <property type="protein sequence ID" value="KAI3833531.1"/>
    <property type="molecule type" value="Genomic_DNA"/>
</dbReference>
<proteinExistence type="predicted"/>
<gene>
    <name evidence="1" type="ORF">MKW98_024530</name>
</gene>
<organism evidence="1 2">
    <name type="scientific">Papaver atlanticum</name>
    <dbReference type="NCBI Taxonomy" id="357466"/>
    <lineage>
        <taxon>Eukaryota</taxon>
        <taxon>Viridiplantae</taxon>
        <taxon>Streptophyta</taxon>
        <taxon>Embryophyta</taxon>
        <taxon>Tracheophyta</taxon>
        <taxon>Spermatophyta</taxon>
        <taxon>Magnoliopsida</taxon>
        <taxon>Ranunculales</taxon>
        <taxon>Papaveraceae</taxon>
        <taxon>Papaveroideae</taxon>
        <taxon>Papaver</taxon>
    </lineage>
</organism>
<dbReference type="AlphaFoldDB" id="A0AAD4X485"/>
<keyword evidence="2" id="KW-1185">Reference proteome</keyword>
<name>A0AAD4X485_9MAGN</name>
<protein>
    <submittedName>
        <fullName evidence="1">Uncharacterized protein</fullName>
    </submittedName>
</protein>
<dbReference type="Proteomes" id="UP001202328">
    <property type="component" value="Unassembled WGS sequence"/>
</dbReference>
<evidence type="ECO:0000313" key="2">
    <source>
        <dbReference type="Proteomes" id="UP001202328"/>
    </source>
</evidence>